<dbReference type="InterPro" id="IPR028978">
    <property type="entry name" value="Chorismate_lyase_/UTRA_dom_sf"/>
</dbReference>
<organism evidence="5 6">
    <name type="scientific">Albimonas donghaensis</name>
    <dbReference type="NCBI Taxonomy" id="356660"/>
    <lineage>
        <taxon>Bacteria</taxon>
        <taxon>Pseudomonadati</taxon>
        <taxon>Pseudomonadota</taxon>
        <taxon>Alphaproteobacteria</taxon>
        <taxon>Rhodobacterales</taxon>
        <taxon>Paracoccaceae</taxon>
        <taxon>Albimonas</taxon>
    </lineage>
</organism>
<evidence type="ECO:0000256" key="1">
    <source>
        <dbReference type="ARBA" id="ARBA00023015"/>
    </source>
</evidence>
<evidence type="ECO:0000256" key="2">
    <source>
        <dbReference type="ARBA" id="ARBA00023125"/>
    </source>
</evidence>
<evidence type="ECO:0000313" key="6">
    <source>
        <dbReference type="Proteomes" id="UP000199118"/>
    </source>
</evidence>
<protein>
    <submittedName>
        <fullName evidence="5">Transcriptional regulator, GntR family</fullName>
    </submittedName>
</protein>
<dbReference type="PANTHER" id="PTHR44846">
    <property type="entry name" value="MANNOSYL-D-GLYCERATE TRANSPORT/METABOLISM SYSTEM REPRESSOR MNGR-RELATED"/>
    <property type="match status" value="1"/>
</dbReference>
<dbReference type="InterPro" id="IPR050679">
    <property type="entry name" value="Bact_HTH_transcr_reg"/>
</dbReference>
<dbReference type="PANTHER" id="PTHR44846:SF17">
    <property type="entry name" value="GNTR-FAMILY TRANSCRIPTIONAL REGULATOR"/>
    <property type="match status" value="1"/>
</dbReference>
<dbReference type="Pfam" id="PF00392">
    <property type="entry name" value="GntR"/>
    <property type="match status" value="1"/>
</dbReference>
<evidence type="ECO:0000259" key="4">
    <source>
        <dbReference type="PROSITE" id="PS50949"/>
    </source>
</evidence>
<dbReference type="GO" id="GO:0003677">
    <property type="term" value="F:DNA binding"/>
    <property type="evidence" value="ECO:0007669"/>
    <property type="project" value="UniProtKB-KW"/>
</dbReference>
<dbReference type="InterPro" id="IPR011663">
    <property type="entry name" value="UTRA"/>
</dbReference>
<dbReference type="InterPro" id="IPR036390">
    <property type="entry name" value="WH_DNA-bd_sf"/>
</dbReference>
<dbReference type="STRING" id="356660.SAMN05444336_108103"/>
<dbReference type="SMART" id="SM00866">
    <property type="entry name" value="UTRA"/>
    <property type="match status" value="1"/>
</dbReference>
<gene>
    <name evidence="5" type="ORF">SAMN05444336_108103</name>
</gene>
<dbReference type="Gene3D" id="1.10.10.10">
    <property type="entry name" value="Winged helix-like DNA-binding domain superfamily/Winged helix DNA-binding domain"/>
    <property type="match status" value="1"/>
</dbReference>
<dbReference type="InterPro" id="IPR036388">
    <property type="entry name" value="WH-like_DNA-bd_sf"/>
</dbReference>
<name>A0A1H3DQL3_9RHOB</name>
<keyword evidence="3" id="KW-0804">Transcription</keyword>
<dbReference type="SUPFAM" id="SSF46785">
    <property type="entry name" value="Winged helix' DNA-binding domain"/>
    <property type="match status" value="1"/>
</dbReference>
<keyword evidence="2" id="KW-0238">DNA-binding</keyword>
<evidence type="ECO:0000256" key="3">
    <source>
        <dbReference type="ARBA" id="ARBA00023163"/>
    </source>
</evidence>
<dbReference type="CDD" id="cd07377">
    <property type="entry name" value="WHTH_GntR"/>
    <property type="match status" value="1"/>
</dbReference>
<dbReference type="SUPFAM" id="SSF64288">
    <property type="entry name" value="Chorismate lyase-like"/>
    <property type="match status" value="1"/>
</dbReference>
<dbReference type="InterPro" id="IPR000524">
    <property type="entry name" value="Tscrpt_reg_HTH_GntR"/>
</dbReference>
<reference evidence="5 6" key="1">
    <citation type="submission" date="2016-10" db="EMBL/GenBank/DDBJ databases">
        <authorList>
            <person name="de Groot N.N."/>
        </authorList>
    </citation>
    <scope>NUCLEOTIDE SEQUENCE [LARGE SCALE GENOMIC DNA]</scope>
    <source>
        <strain evidence="5 6">DSM 17890</strain>
    </source>
</reference>
<dbReference type="SMART" id="SM00345">
    <property type="entry name" value="HTH_GNTR"/>
    <property type="match status" value="1"/>
</dbReference>
<dbReference type="PRINTS" id="PR00035">
    <property type="entry name" value="HTHGNTR"/>
</dbReference>
<dbReference type="EMBL" id="FNMZ01000008">
    <property type="protein sequence ID" value="SDX68627.1"/>
    <property type="molecule type" value="Genomic_DNA"/>
</dbReference>
<dbReference type="RefSeq" id="WP_176954805.1">
    <property type="nucleotide sequence ID" value="NZ_FNMZ01000008.1"/>
</dbReference>
<proteinExistence type="predicted"/>
<dbReference type="Gene3D" id="3.40.1410.10">
    <property type="entry name" value="Chorismate lyase-like"/>
    <property type="match status" value="1"/>
</dbReference>
<dbReference type="Pfam" id="PF07702">
    <property type="entry name" value="UTRA"/>
    <property type="match status" value="1"/>
</dbReference>
<dbReference type="AlphaFoldDB" id="A0A1H3DQL3"/>
<dbReference type="Proteomes" id="UP000199118">
    <property type="component" value="Unassembled WGS sequence"/>
</dbReference>
<dbReference type="PROSITE" id="PS50949">
    <property type="entry name" value="HTH_GNTR"/>
    <property type="match status" value="1"/>
</dbReference>
<sequence>MDGKSRGTGPTRNVDLGTTRHRRVFLILLDGIRSGRYAPGDALPTEAALSEMFGVSRITVRRALHDLAAENLVESRKGLGSFVTAAPPPSPRWAPIGTLRGEIVRAGELPVKVLEFDRVAAPALVADALKIAEGADVLRVVRVRFSEGAPLTHFVAWVPNDIAGGFTRRDFETRPLHALLTETGNRYDRVTQAIGACLADPATAEALDVDVGSALTFIRRLLSTPERPVEYLELRTCPLRYEIAMSWSIDDEHGTMKSGSVAYSTRI</sequence>
<dbReference type="GO" id="GO:0003700">
    <property type="term" value="F:DNA-binding transcription factor activity"/>
    <property type="evidence" value="ECO:0007669"/>
    <property type="project" value="InterPro"/>
</dbReference>
<feature type="domain" description="HTH gntR-type" evidence="4">
    <location>
        <begin position="18"/>
        <end position="86"/>
    </location>
</feature>
<accession>A0A1H3DQL3</accession>
<evidence type="ECO:0000313" key="5">
    <source>
        <dbReference type="EMBL" id="SDX68627.1"/>
    </source>
</evidence>
<dbReference type="GO" id="GO:0045892">
    <property type="term" value="P:negative regulation of DNA-templated transcription"/>
    <property type="evidence" value="ECO:0007669"/>
    <property type="project" value="TreeGrafter"/>
</dbReference>
<keyword evidence="1" id="KW-0805">Transcription regulation</keyword>
<keyword evidence="6" id="KW-1185">Reference proteome</keyword>